<evidence type="ECO:0000256" key="5">
    <source>
        <dbReference type="ARBA" id="ARBA00023002"/>
    </source>
</evidence>
<name>A0A644ZR21_9ZZZZ</name>
<dbReference type="GO" id="GO:0005829">
    <property type="term" value="C:cytosol"/>
    <property type="evidence" value="ECO:0007669"/>
    <property type="project" value="TreeGrafter"/>
</dbReference>
<dbReference type="GO" id="GO:0043168">
    <property type="term" value="F:anion binding"/>
    <property type="evidence" value="ECO:0007669"/>
    <property type="project" value="UniProtKB-ARBA"/>
</dbReference>
<dbReference type="GO" id="GO:0050661">
    <property type="term" value="F:NADP binding"/>
    <property type="evidence" value="ECO:0007669"/>
    <property type="project" value="InterPro"/>
</dbReference>
<dbReference type="InterPro" id="IPR024072">
    <property type="entry name" value="DHFR-like_dom_sf"/>
</dbReference>
<dbReference type="GO" id="GO:0006730">
    <property type="term" value="P:one-carbon metabolic process"/>
    <property type="evidence" value="ECO:0007669"/>
    <property type="project" value="UniProtKB-KW"/>
</dbReference>
<dbReference type="PROSITE" id="PS51330">
    <property type="entry name" value="DHFR_2"/>
    <property type="match status" value="1"/>
</dbReference>
<dbReference type="GO" id="GO:0046654">
    <property type="term" value="P:tetrahydrofolate biosynthetic process"/>
    <property type="evidence" value="ECO:0007669"/>
    <property type="project" value="InterPro"/>
</dbReference>
<dbReference type="PIRSF" id="PIRSF000194">
    <property type="entry name" value="DHFR"/>
    <property type="match status" value="1"/>
</dbReference>
<organism evidence="7">
    <name type="scientific">bioreactor metagenome</name>
    <dbReference type="NCBI Taxonomy" id="1076179"/>
    <lineage>
        <taxon>unclassified sequences</taxon>
        <taxon>metagenomes</taxon>
        <taxon>ecological metagenomes</taxon>
    </lineage>
</organism>
<keyword evidence="3" id="KW-0554">One-carbon metabolism</keyword>
<dbReference type="InterPro" id="IPR012259">
    <property type="entry name" value="DHFR"/>
</dbReference>
<dbReference type="AlphaFoldDB" id="A0A644ZR21"/>
<keyword evidence="5 7" id="KW-0560">Oxidoreductase</keyword>
<accession>A0A644ZR21</accession>
<dbReference type="InterPro" id="IPR017925">
    <property type="entry name" value="DHFR_CS"/>
</dbReference>
<comment type="pathway">
    <text evidence="1">Cofactor biosynthesis; tetrahydrofolate biosynthesis; 5,6,7,8-tetrahydrofolate from 7,8-dihydrofolate: step 1/1.</text>
</comment>
<dbReference type="GO" id="GO:0004146">
    <property type="term" value="F:dihydrofolate reductase activity"/>
    <property type="evidence" value="ECO:0007669"/>
    <property type="project" value="UniProtKB-EC"/>
</dbReference>
<dbReference type="GO" id="GO:0046452">
    <property type="term" value="P:dihydrofolate metabolic process"/>
    <property type="evidence" value="ECO:0007669"/>
    <property type="project" value="TreeGrafter"/>
</dbReference>
<dbReference type="PRINTS" id="PR00070">
    <property type="entry name" value="DHFR"/>
</dbReference>
<evidence type="ECO:0000256" key="4">
    <source>
        <dbReference type="ARBA" id="ARBA00022857"/>
    </source>
</evidence>
<evidence type="ECO:0000256" key="3">
    <source>
        <dbReference type="ARBA" id="ARBA00022563"/>
    </source>
</evidence>
<evidence type="ECO:0000313" key="7">
    <source>
        <dbReference type="EMBL" id="MPM42828.1"/>
    </source>
</evidence>
<dbReference type="FunFam" id="3.40.430.10:FF:000001">
    <property type="entry name" value="Dihydrofolate reductase"/>
    <property type="match status" value="1"/>
</dbReference>
<dbReference type="PANTHER" id="PTHR48069">
    <property type="entry name" value="DIHYDROFOLATE REDUCTASE"/>
    <property type="match status" value="1"/>
</dbReference>
<dbReference type="EC" id="1.5.1.3" evidence="2"/>
<dbReference type="EMBL" id="VSSQ01009872">
    <property type="protein sequence ID" value="MPM42828.1"/>
    <property type="molecule type" value="Genomic_DNA"/>
</dbReference>
<reference evidence="7" key="1">
    <citation type="submission" date="2019-08" db="EMBL/GenBank/DDBJ databases">
        <authorList>
            <person name="Kucharzyk K."/>
            <person name="Murdoch R.W."/>
            <person name="Higgins S."/>
            <person name="Loffler F."/>
        </authorList>
    </citation>
    <scope>NUCLEOTIDE SEQUENCE</scope>
</reference>
<proteinExistence type="predicted"/>
<dbReference type="InterPro" id="IPR001796">
    <property type="entry name" value="DHFR_dom"/>
</dbReference>
<comment type="caution">
    <text evidence="7">The sequence shown here is derived from an EMBL/GenBank/DDBJ whole genome shotgun (WGS) entry which is preliminary data.</text>
</comment>
<dbReference type="CDD" id="cd00209">
    <property type="entry name" value="DHFR"/>
    <property type="match status" value="1"/>
</dbReference>
<evidence type="ECO:0000256" key="2">
    <source>
        <dbReference type="ARBA" id="ARBA00012856"/>
    </source>
</evidence>
<feature type="domain" description="DHFR" evidence="6">
    <location>
        <begin position="7"/>
        <end position="165"/>
    </location>
</feature>
<dbReference type="Pfam" id="PF00186">
    <property type="entry name" value="DHFR_1"/>
    <property type="match status" value="1"/>
</dbReference>
<dbReference type="GO" id="GO:0046655">
    <property type="term" value="P:folic acid metabolic process"/>
    <property type="evidence" value="ECO:0007669"/>
    <property type="project" value="TreeGrafter"/>
</dbReference>
<gene>
    <name evidence="7" type="primary">dfrA_9</name>
    <name evidence="7" type="ORF">SDC9_89500</name>
</gene>
<dbReference type="SUPFAM" id="SSF53597">
    <property type="entry name" value="Dihydrofolate reductase-like"/>
    <property type="match status" value="1"/>
</dbReference>
<dbReference type="PROSITE" id="PS00075">
    <property type="entry name" value="DHFR_1"/>
    <property type="match status" value="1"/>
</dbReference>
<keyword evidence="4" id="KW-0521">NADP</keyword>
<sequence>MAHVIPNLSMIVAADAKNGIGIKNTLPWHLSDDLKRFREITTGHTVIMGRNTWFSLPKRPLPNRRNVVLAMDPIGEEGAEEVKTMDEVFELCKGDTENFVIGGASMYEQLLPYTSKLYLTCVDGEYDTDTFFPELNENEWELVDESEIMADSKSGIKYQYLIFVRI</sequence>
<dbReference type="PANTHER" id="PTHR48069:SF3">
    <property type="entry name" value="DIHYDROFOLATE REDUCTASE"/>
    <property type="match status" value="1"/>
</dbReference>
<evidence type="ECO:0000259" key="6">
    <source>
        <dbReference type="PROSITE" id="PS51330"/>
    </source>
</evidence>
<protein>
    <recommendedName>
        <fullName evidence="2">dihydrofolate reductase</fullName>
        <ecNumber evidence="2">1.5.1.3</ecNumber>
    </recommendedName>
</protein>
<evidence type="ECO:0000256" key="1">
    <source>
        <dbReference type="ARBA" id="ARBA00004903"/>
    </source>
</evidence>
<dbReference type="Gene3D" id="3.40.430.10">
    <property type="entry name" value="Dihydrofolate Reductase, subunit A"/>
    <property type="match status" value="1"/>
</dbReference>